<feature type="compositionally biased region" description="Gly residues" evidence="4">
    <location>
        <begin position="56"/>
        <end position="70"/>
    </location>
</feature>
<dbReference type="OrthoDB" id="5875297at2759"/>
<evidence type="ECO:0000313" key="5">
    <source>
        <dbReference type="EMBL" id="EDW69765.1"/>
    </source>
</evidence>
<feature type="compositionally biased region" description="Basic and acidic residues" evidence="4">
    <location>
        <begin position="134"/>
        <end position="146"/>
    </location>
</feature>
<dbReference type="InParanoid" id="B4LBW5"/>
<dbReference type="eggNOG" id="ENOG502T7ZG">
    <property type="taxonomic scope" value="Eukaryota"/>
</dbReference>
<feature type="region of interest" description="Disordered" evidence="4">
    <location>
        <begin position="41"/>
        <end position="170"/>
    </location>
</feature>
<accession>B4LBW5</accession>
<dbReference type="OMA" id="MVDPNRK"/>
<dbReference type="PANTHER" id="PTHR48168">
    <property type="entry name" value="RNA GUANINE-7 METHYLTRANSFERASE-ACTIVATING SUBUNIT-LIKE (PSEUDOGENE)-RELATED"/>
    <property type="match status" value="1"/>
</dbReference>
<dbReference type="GO" id="GO:0106005">
    <property type="term" value="P:RNA 5'-cap (guanine-N7)-methylation"/>
    <property type="evidence" value="ECO:0007669"/>
    <property type="project" value="InterPro"/>
</dbReference>
<dbReference type="HOGENOM" id="CLU_134021_0_0_1"/>
<evidence type="ECO:0000256" key="4">
    <source>
        <dbReference type="SAM" id="MobiDB-lite"/>
    </source>
</evidence>
<keyword evidence="6" id="KW-1185">Reference proteome</keyword>
<protein>
    <submittedName>
        <fullName evidence="5">Uncharacterized protein</fullName>
    </submittedName>
</protein>
<organism evidence="5 6">
    <name type="scientific">Drosophila virilis</name>
    <name type="common">Fruit fly</name>
    <dbReference type="NCBI Taxonomy" id="7244"/>
    <lineage>
        <taxon>Eukaryota</taxon>
        <taxon>Metazoa</taxon>
        <taxon>Ecdysozoa</taxon>
        <taxon>Arthropoda</taxon>
        <taxon>Hexapoda</taxon>
        <taxon>Insecta</taxon>
        <taxon>Pterygota</taxon>
        <taxon>Neoptera</taxon>
        <taxon>Endopterygota</taxon>
        <taxon>Diptera</taxon>
        <taxon>Brachycera</taxon>
        <taxon>Muscomorpha</taxon>
        <taxon>Ephydroidea</taxon>
        <taxon>Drosophilidae</taxon>
        <taxon>Drosophila</taxon>
    </lineage>
</organism>
<dbReference type="GO" id="GO:0031533">
    <property type="term" value="C:mRNA capping enzyme complex"/>
    <property type="evidence" value="ECO:0007669"/>
    <property type="project" value="InterPro"/>
</dbReference>
<dbReference type="InterPro" id="IPR028271">
    <property type="entry name" value="RAMAC"/>
</dbReference>
<name>B4LBW5_DROVI</name>
<evidence type="ECO:0000256" key="2">
    <source>
        <dbReference type="ARBA" id="ARBA00023242"/>
    </source>
</evidence>
<reference evidence="5 6" key="1">
    <citation type="journal article" date="2007" name="Nature">
        <title>Evolution of genes and genomes on the Drosophila phylogeny.</title>
        <authorList>
            <consortium name="Drosophila 12 Genomes Consortium"/>
            <person name="Clark A.G."/>
            <person name="Eisen M.B."/>
            <person name="Smith D.R."/>
            <person name="Bergman C.M."/>
            <person name="Oliver B."/>
            <person name="Markow T.A."/>
            <person name="Kaufman T.C."/>
            <person name="Kellis M."/>
            <person name="Gelbart W."/>
            <person name="Iyer V.N."/>
            <person name="Pollard D.A."/>
            <person name="Sackton T.B."/>
            <person name="Larracuente A.M."/>
            <person name="Singh N.D."/>
            <person name="Abad J.P."/>
            <person name="Abt D.N."/>
            <person name="Adryan B."/>
            <person name="Aguade M."/>
            <person name="Akashi H."/>
            <person name="Anderson W.W."/>
            <person name="Aquadro C.F."/>
            <person name="Ardell D.H."/>
            <person name="Arguello R."/>
            <person name="Artieri C.G."/>
            <person name="Barbash D.A."/>
            <person name="Barker D."/>
            <person name="Barsanti P."/>
            <person name="Batterham P."/>
            <person name="Batzoglou S."/>
            <person name="Begun D."/>
            <person name="Bhutkar A."/>
            <person name="Blanco E."/>
            <person name="Bosak S.A."/>
            <person name="Bradley R.K."/>
            <person name="Brand A.D."/>
            <person name="Brent M.R."/>
            <person name="Brooks A.N."/>
            <person name="Brown R.H."/>
            <person name="Butlin R.K."/>
            <person name="Caggese C."/>
            <person name="Calvi B.R."/>
            <person name="Bernardo de Carvalho A."/>
            <person name="Caspi A."/>
            <person name="Castrezana S."/>
            <person name="Celniker S.E."/>
            <person name="Chang J.L."/>
            <person name="Chapple C."/>
            <person name="Chatterji S."/>
            <person name="Chinwalla A."/>
            <person name="Civetta A."/>
            <person name="Clifton S.W."/>
            <person name="Comeron J.M."/>
            <person name="Costello J.C."/>
            <person name="Coyne J.A."/>
            <person name="Daub J."/>
            <person name="David R.G."/>
            <person name="Delcher A.L."/>
            <person name="Delehaunty K."/>
            <person name="Do C.B."/>
            <person name="Ebling H."/>
            <person name="Edwards K."/>
            <person name="Eickbush T."/>
            <person name="Evans J.D."/>
            <person name="Filipski A."/>
            <person name="Findeiss S."/>
            <person name="Freyhult E."/>
            <person name="Fulton L."/>
            <person name="Fulton R."/>
            <person name="Garcia A.C."/>
            <person name="Gardiner A."/>
            <person name="Garfield D.A."/>
            <person name="Garvin B.E."/>
            <person name="Gibson G."/>
            <person name="Gilbert D."/>
            <person name="Gnerre S."/>
            <person name="Godfrey J."/>
            <person name="Good R."/>
            <person name="Gotea V."/>
            <person name="Gravely B."/>
            <person name="Greenberg A.J."/>
            <person name="Griffiths-Jones S."/>
            <person name="Gross S."/>
            <person name="Guigo R."/>
            <person name="Gustafson E.A."/>
            <person name="Haerty W."/>
            <person name="Hahn M.W."/>
            <person name="Halligan D.L."/>
            <person name="Halpern A.L."/>
            <person name="Halter G.M."/>
            <person name="Han M.V."/>
            <person name="Heger A."/>
            <person name="Hillier L."/>
            <person name="Hinrichs A.S."/>
            <person name="Holmes I."/>
            <person name="Hoskins R.A."/>
            <person name="Hubisz M.J."/>
            <person name="Hultmark D."/>
            <person name="Huntley M.A."/>
            <person name="Jaffe D.B."/>
            <person name="Jagadeeshan S."/>
            <person name="Jeck W.R."/>
            <person name="Johnson J."/>
            <person name="Jones C.D."/>
            <person name="Jordan W.C."/>
            <person name="Karpen G.H."/>
            <person name="Kataoka E."/>
            <person name="Keightley P.D."/>
            <person name="Kheradpour P."/>
            <person name="Kirkness E.F."/>
            <person name="Koerich L.B."/>
            <person name="Kristiansen K."/>
            <person name="Kudrna D."/>
            <person name="Kulathinal R.J."/>
            <person name="Kumar S."/>
            <person name="Kwok R."/>
            <person name="Lander E."/>
            <person name="Langley C.H."/>
            <person name="Lapoint R."/>
            <person name="Lazzaro B.P."/>
            <person name="Lee S.J."/>
            <person name="Levesque L."/>
            <person name="Li R."/>
            <person name="Lin C.F."/>
            <person name="Lin M.F."/>
            <person name="Lindblad-Toh K."/>
            <person name="Llopart A."/>
            <person name="Long M."/>
            <person name="Low L."/>
            <person name="Lozovsky E."/>
            <person name="Lu J."/>
            <person name="Luo M."/>
            <person name="Machado C.A."/>
            <person name="Makalowski W."/>
            <person name="Marzo M."/>
            <person name="Matsuda M."/>
            <person name="Matzkin L."/>
            <person name="McAllister B."/>
            <person name="McBride C.S."/>
            <person name="McKernan B."/>
            <person name="McKernan K."/>
            <person name="Mendez-Lago M."/>
            <person name="Minx P."/>
            <person name="Mollenhauer M.U."/>
            <person name="Montooth K."/>
            <person name="Mount S.M."/>
            <person name="Mu X."/>
            <person name="Myers E."/>
            <person name="Negre B."/>
            <person name="Newfeld S."/>
            <person name="Nielsen R."/>
            <person name="Noor M.A."/>
            <person name="O'Grady P."/>
            <person name="Pachter L."/>
            <person name="Papaceit M."/>
            <person name="Parisi M.J."/>
            <person name="Parisi M."/>
            <person name="Parts L."/>
            <person name="Pedersen J.S."/>
            <person name="Pesole G."/>
            <person name="Phillippy A.M."/>
            <person name="Ponting C.P."/>
            <person name="Pop M."/>
            <person name="Porcelli D."/>
            <person name="Powell J.R."/>
            <person name="Prohaska S."/>
            <person name="Pruitt K."/>
            <person name="Puig M."/>
            <person name="Quesneville H."/>
            <person name="Ram K.R."/>
            <person name="Rand D."/>
            <person name="Rasmussen M.D."/>
            <person name="Reed L.K."/>
            <person name="Reenan R."/>
            <person name="Reily A."/>
            <person name="Remington K.A."/>
            <person name="Rieger T.T."/>
            <person name="Ritchie M.G."/>
            <person name="Robin C."/>
            <person name="Rogers Y.H."/>
            <person name="Rohde C."/>
            <person name="Rozas J."/>
            <person name="Rubenfield M.J."/>
            <person name="Ruiz A."/>
            <person name="Russo S."/>
            <person name="Salzberg S.L."/>
            <person name="Sanchez-Gracia A."/>
            <person name="Saranga D.J."/>
            <person name="Sato H."/>
            <person name="Schaeffer S.W."/>
            <person name="Schatz M.C."/>
            <person name="Schlenke T."/>
            <person name="Schwartz R."/>
            <person name="Segarra C."/>
            <person name="Singh R.S."/>
            <person name="Sirot L."/>
            <person name="Sirota M."/>
            <person name="Sisneros N.B."/>
            <person name="Smith C.D."/>
            <person name="Smith T.F."/>
            <person name="Spieth J."/>
            <person name="Stage D.E."/>
            <person name="Stark A."/>
            <person name="Stephan W."/>
            <person name="Strausberg R.L."/>
            <person name="Strempel S."/>
            <person name="Sturgill D."/>
            <person name="Sutton G."/>
            <person name="Sutton G.G."/>
            <person name="Tao W."/>
            <person name="Teichmann S."/>
            <person name="Tobari Y.N."/>
            <person name="Tomimura Y."/>
            <person name="Tsolas J.M."/>
            <person name="Valente V.L."/>
            <person name="Venter E."/>
            <person name="Venter J.C."/>
            <person name="Vicario S."/>
            <person name="Vieira F.G."/>
            <person name="Vilella A.J."/>
            <person name="Villasante A."/>
            <person name="Walenz B."/>
            <person name="Wang J."/>
            <person name="Wasserman M."/>
            <person name="Watts T."/>
            <person name="Wilson D."/>
            <person name="Wilson R.K."/>
            <person name="Wing R.A."/>
            <person name="Wolfner M.F."/>
            <person name="Wong A."/>
            <person name="Wong G.K."/>
            <person name="Wu C.I."/>
            <person name="Wu G."/>
            <person name="Yamamoto D."/>
            <person name="Yang H.P."/>
            <person name="Yang S.P."/>
            <person name="Yorke J.A."/>
            <person name="Yoshida K."/>
            <person name="Zdobnov E."/>
            <person name="Zhang P."/>
            <person name="Zhang Y."/>
            <person name="Zimin A.V."/>
            <person name="Baldwin J."/>
            <person name="Abdouelleil A."/>
            <person name="Abdulkadir J."/>
            <person name="Abebe A."/>
            <person name="Abera B."/>
            <person name="Abreu J."/>
            <person name="Acer S.C."/>
            <person name="Aftuck L."/>
            <person name="Alexander A."/>
            <person name="An P."/>
            <person name="Anderson E."/>
            <person name="Anderson S."/>
            <person name="Arachi H."/>
            <person name="Azer M."/>
            <person name="Bachantsang P."/>
            <person name="Barry A."/>
            <person name="Bayul T."/>
            <person name="Berlin A."/>
            <person name="Bessette D."/>
            <person name="Bloom T."/>
            <person name="Blye J."/>
            <person name="Boguslavskiy L."/>
            <person name="Bonnet C."/>
            <person name="Boukhgalter B."/>
            <person name="Bourzgui I."/>
            <person name="Brown A."/>
            <person name="Cahill P."/>
            <person name="Channer S."/>
            <person name="Cheshatsang Y."/>
            <person name="Chuda L."/>
            <person name="Citroen M."/>
            <person name="Collymore A."/>
            <person name="Cooke P."/>
            <person name="Costello M."/>
            <person name="D'Aco K."/>
            <person name="Daza R."/>
            <person name="De Haan G."/>
            <person name="DeGray S."/>
            <person name="DeMaso C."/>
            <person name="Dhargay N."/>
            <person name="Dooley K."/>
            <person name="Dooley E."/>
            <person name="Doricent M."/>
            <person name="Dorje P."/>
            <person name="Dorjee K."/>
            <person name="Dupes A."/>
            <person name="Elong R."/>
            <person name="Falk J."/>
            <person name="Farina A."/>
            <person name="Faro S."/>
            <person name="Ferguson D."/>
            <person name="Fisher S."/>
            <person name="Foley C.D."/>
            <person name="Franke A."/>
            <person name="Friedrich D."/>
            <person name="Gadbois L."/>
            <person name="Gearin G."/>
            <person name="Gearin C.R."/>
            <person name="Giannoukos G."/>
            <person name="Goode T."/>
            <person name="Graham J."/>
            <person name="Grandbois E."/>
            <person name="Grewal S."/>
            <person name="Gyaltsen K."/>
            <person name="Hafez N."/>
            <person name="Hagos B."/>
            <person name="Hall J."/>
            <person name="Henson C."/>
            <person name="Hollinger A."/>
            <person name="Honan T."/>
            <person name="Huard M.D."/>
            <person name="Hughes L."/>
            <person name="Hurhula B."/>
            <person name="Husby M.E."/>
            <person name="Kamat A."/>
            <person name="Kanga B."/>
            <person name="Kashin S."/>
            <person name="Khazanovich D."/>
            <person name="Kisner P."/>
            <person name="Lance K."/>
            <person name="Lara M."/>
            <person name="Lee W."/>
            <person name="Lennon N."/>
            <person name="Letendre F."/>
            <person name="LeVine R."/>
            <person name="Lipovsky A."/>
            <person name="Liu X."/>
            <person name="Liu J."/>
            <person name="Liu S."/>
            <person name="Lokyitsang T."/>
            <person name="Lokyitsang Y."/>
            <person name="Lubonja R."/>
            <person name="Lui A."/>
            <person name="MacDonald P."/>
            <person name="Magnisalis V."/>
            <person name="Maru K."/>
            <person name="Matthews C."/>
            <person name="McCusker W."/>
            <person name="McDonough S."/>
            <person name="Mehta T."/>
            <person name="Meldrim J."/>
            <person name="Meneus L."/>
            <person name="Mihai O."/>
            <person name="Mihalev A."/>
            <person name="Mihova T."/>
            <person name="Mittelman R."/>
            <person name="Mlenga V."/>
            <person name="Montmayeur A."/>
            <person name="Mulrain L."/>
            <person name="Navidi A."/>
            <person name="Naylor J."/>
            <person name="Negash T."/>
            <person name="Nguyen T."/>
            <person name="Nguyen N."/>
            <person name="Nicol R."/>
            <person name="Norbu C."/>
            <person name="Norbu N."/>
            <person name="Novod N."/>
            <person name="O'Neill B."/>
            <person name="Osman S."/>
            <person name="Markiewicz E."/>
            <person name="Oyono O.L."/>
            <person name="Patti C."/>
            <person name="Phunkhang P."/>
            <person name="Pierre F."/>
            <person name="Priest M."/>
            <person name="Raghuraman S."/>
            <person name="Rege F."/>
            <person name="Reyes R."/>
            <person name="Rise C."/>
            <person name="Rogov P."/>
            <person name="Ross K."/>
            <person name="Ryan E."/>
            <person name="Settipalli S."/>
            <person name="Shea T."/>
            <person name="Sherpa N."/>
            <person name="Shi L."/>
            <person name="Shih D."/>
            <person name="Sparrow T."/>
            <person name="Spaulding J."/>
            <person name="Stalker J."/>
            <person name="Stange-Thomann N."/>
            <person name="Stavropoulos S."/>
            <person name="Stone C."/>
            <person name="Strader C."/>
            <person name="Tesfaye S."/>
            <person name="Thomson T."/>
            <person name="Thoulutsang Y."/>
            <person name="Thoulutsang D."/>
            <person name="Topham K."/>
            <person name="Topping I."/>
            <person name="Tsamla T."/>
            <person name="Vassiliev H."/>
            <person name="Vo A."/>
            <person name="Wangchuk T."/>
            <person name="Wangdi T."/>
            <person name="Weiand M."/>
            <person name="Wilkinson J."/>
            <person name="Wilson A."/>
            <person name="Yadav S."/>
            <person name="Young G."/>
            <person name="Yu Q."/>
            <person name="Zembek L."/>
            <person name="Zhong D."/>
            <person name="Zimmer A."/>
            <person name="Zwirko Z."/>
            <person name="Jaffe D.B."/>
            <person name="Alvarez P."/>
            <person name="Brockman W."/>
            <person name="Butler J."/>
            <person name="Chin C."/>
            <person name="Gnerre S."/>
            <person name="Grabherr M."/>
            <person name="Kleber M."/>
            <person name="Mauceli E."/>
            <person name="MacCallum I."/>
        </authorList>
    </citation>
    <scope>NUCLEOTIDE SEQUENCE [LARGE SCALE GENOMIC DNA]</scope>
    <source>
        <strain evidence="6">Tucson 15010-1051.87</strain>
    </source>
</reference>
<dbReference type="KEGG" id="dvi:6624174"/>
<feature type="compositionally biased region" description="Basic and acidic residues" evidence="4">
    <location>
        <begin position="110"/>
        <end position="122"/>
    </location>
</feature>
<dbReference type="GO" id="GO:0003723">
    <property type="term" value="F:RNA binding"/>
    <property type="evidence" value="ECO:0007669"/>
    <property type="project" value="InterPro"/>
</dbReference>
<gene>
    <name evidence="5" type="primary">Dvir\GJ11939</name>
    <name evidence="5" type="ORF">Dvir_GJ11939</name>
</gene>
<evidence type="ECO:0000256" key="1">
    <source>
        <dbReference type="ARBA" id="ARBA00004123"/>
    </source>
</evidence>
<dbReference type="AlphaFoldDB" id="B4LBW5"/>
<dbReference type="EMBL" id="CH940647">
    <property type="protein sequence ID" value="EDW69765.1"/>
    <property type="molecule type" value="Genomic_DNA"/>
</dbReference>
<dbReference type="Proteomes" id="UP000008792">
    <property type="component" value="Unassembled WGS sequence"/>
</dbReference>
<comment type="subcellular location">
    <subcellularLocation>
        <location evidence="1">Nucleus</location>
    </subcellularLocation>
</comment>
<dbReference type="PhylomeDB" id="B4LBW5"/>
<dbReference type="Pfam" id="PF15320">
    <property type="entry name" value="RAM"/>
    <property type="match status" value="1"/>
</dbReference>
<sequence length="170" mass="18623">MVDPNRKINRLSDRDVKFLDECESEFASRYTTDDAEFMAHCSKPEPEPPLVDNWMSGGGGGGGGSGGGADDGYTSPFNNRYNGGQRRGGGDRGWQRRGGGYNNHNSNNERGFRDQRRNRYEARGGGGGGGGGDRTLERSYQHRSRNESPQGGSPMHVRRDYGNFVPASKD</sequence>
<dbReference type="PANTHER" id="PTHR48168:SF1">
    <property type="entry name" value="RNA GUANINE-N7 METHYLTRANSFERASE ACTIVATING SUBUNIT-RELATED"/>
    <property type="match status" value="1"/>
</dbReference>
<proteinExistence type="inferred from homology"/>
<feature type="compositionally biased region" description="Gly residues" evidence="4">
    <location>
        <begin position="123"/>
        <end position="133"/>
    </location>
</feature>
<evidence type="ECO:0000313" key="6">
    <source>
        <dbReference type="Proteomes" id="UP000008792"/>
    </source>
</evidence>
<keyword evidence="2" id="KW-0539">Nucleus</keyword>
<comment type="similarity">
    <text evidence="3">Belongs to the RAM family.</text>
</comment>
<evidence type="ECO:0000256" key="3">
    <source>
        <dbReference type="ARBA" id="ARBA00034716"/>
    </source>
</evidence>